<sequence length="965" mass="103850">MSEVTVKQLASTVGIPVERLLTQLSEAGISASDADSTLTEQEKVQLLTFLRRSHGRGGSEGGADPSQVTLKRKSVSELRQPAVTPRVPGAGGGSNSRPTPAARAKTISVEVRRKRTYVKRGDEPAAAQAPTQAPTPAPTGAPTEVAAATAPPPAPVVRPAAPASRRPAAPPPRPARERQTLRSSPMDDGRRRIELASMRAEQEARRLGELEDHERQTREAAERQREAEEAQRRAETEAEAKRLADEAARPVAEPDLSETEAVVETAPVAAAAAVVPAPLEMVADEAEPVVRRRGEAAKPAKKPPVVVAAKKPPELSEKEKSVKKAGRKDSLRGRDQEAPRVEYEEVDGDAAGGRPRRKRKTTKPQLQDKHVFQRPTAPVIRDVALPETISVGELASRMSVKAGDVVKALFKQGMMVTINQMLDRDTAVLIVEEMGHTAVIADLRTTEDTLIEEADEQSGLAEAQPRAPVVTIMGHVDHGKTSLLDYIRRTRVASGEAGGITQHIGAYHVETTRGVISFLDTPGHAAFSAMRARGAKVTDIVVLVVAADDGVMPQTIEAIAHARASKVPIVVAVNKMDKPDANPDRVMQELSQHEVLTEAWGGDTMLVKVSAKTGEGIDDLLDAILLQAEVLELKAPVDGPARGTIVESSLDKGRGPVATILVQAGTLRRGDMIVSGGEYGRVRAMFDEAGNPVEAAGPSIPVQVLGLSAPPDAGDDVLAVVDERRAREVAEFRSSRMRRSKLDENRGVSLDQIFSQLKDGELKSVNLIVKADVQGSLEALRESLLKLTNDEVKVILVATGVGGITESDANLAVTSSAIILGFNVRADAAARRVVEEKALDLRYYSIIYELIDDVKKAISGLLKPVITEEIIGMVEVRDVFRSSKFGAIAGCMVVDGMIKRNNPIRVLRNHVVIYEGTLESLRRYKDDVAEVRAGTDCGIGVKNYNDVQVGDHIEVFERTERARVL</sequence>
<comment type="function">
    <text evidence="9 10">One of the essential components for the initiation of protein synthesis. Protects formylmethionyl-tRNA from spontaneous hydrolysis and promotes its binding to the 30S ribosomal subunits. Also involved in the hydrolysis of GTP during the formation of the 70S ribosomal complex.</text>
</comment>
<dbReference type="Gene3D" id="3.40.50.300">
    <property type="entry name" value="P-loop containing nucleotide triphosphate hydrolases"/>
    <property type="match status" value="1"/>
</dbReference>
<evidence type="ECO:0000256" key="6">
    <source>
        <dbReference type="ARBA" id="ARBA00022741"/>
    </source>
</evidence>
<evidence type="ECO:0000256" key="3">
    <source>
        <dbReference type="ARBA" id="ARBA00020675"/>
    </source>
</evidence>
<dbReference type="InterPro" id="IPR023115">
    <property type="entry name" value="TIF_IF2_dom3"/>
</dbReference>
<dbReference type="InterPro" id="IPR015760">
    <property type="entry name" value="TIF_IF2"/>
</dbReference>
<dbReference type="CDD" id="cd03702">
    <property type="entry name" value="IF2_mtIF2_II"/>
    <property type="match status" value="1"/>
</dbReference>
<evidence type="ECO:0000256" key="9">
    <source>
        <dbReference type="HAMAP-Rule" id="MF_00100"/>
    </source>
</evidence>
<feature type="compositionally biased region" description="Low complexity" evidence="12">
    <location>
        <begin position="157"/>
        <end position="167"/>
    </location>
</feature>
<evidence type="ECO:0000313" key="15">
    <source>
        <dbReference type="Proteomes" id="UP000232638"/>
    </source>
</evidence>
<evidence type="ECO:0000256" key="5">
    <source>
        <dbReference type="ARBA" id="ARBA00022540"/>
    </source>
</evidence>
<dbReference type="GO" id="GO:0003743">
    <property type="term" value="F:translation initiation factor activity"/>
    <property type="evidence" value="ECO:0007669"/>
    <property type="project" value="UniProtKB-UniRule"/>
</dbReference>
<feature type="domain" description="Tr-type G" evidence="13">
    <location>
        <begin position="465"/>
        <end position="634"/>
    </location>
</feature>
<dbReference type="InterPro" id="IPR053905">
    <property type="entry name" value="EF-G-like_DII"/>
</dbReference>
<dbReference type="RefSeq" id="WP_100918916.1">
    <property type="nucleotide sequence ID" value="NZ_CP020370.1"/>
</dbReference>
<keyword evidence="5 9" id="KW-0396">Initiation factor</keyword>
<feature type="compositionally biased region" description="Basic and acidic residues" evidence="12">
    <location>
        <begin position="311"/>
        <end position="343"/>
    </location>
</feature>
<dbReference type="InterPro" id="IPR036925">
    <property type="entry name" value="TIF_IF2_dom3_sf"/>
</dbReference>
<evidence type="ECO:0000256" key="10">
    <source>
        <dbReference type="RuleBase" id="RU000644"/>
    </source>
</evidence>
<keyword evidence="6 9" id="KW-0547">Nucleotide-binding</keyword>
<dbReference type="Pfam" id="PF00009">
    <property type="entry name" value="GTP_EFTU"/>
    <property type="match status" value="1"/>
</dbReference>
<keyword evidence="4 9" id="KW-0963">Cytoplasm</keyword>
<keyword evidence="7 9" id="KW-0648">Protein biosynthesis</keyword>
<dbReference type="Gene3D" id="3.30.56.50">
    <property type="entry name" value="Putative DNA-binding domain, N-terminal subdomain of bacterial translation initiation factor IF2"/>
    <property type="match status" value="1"/>
</dbReference>
<dbReference type="PANTHER" id="PTHR43381:SF5">
    <property type="entry name" value="TR-TYPE G DOMAIN-CONTAINING PROTEIN"/>
    <property type="match status" value="1"/>
</dbReference>
<feature type="compositionally biased region" description="Basic and acidic residues" evidence="12">
    <location>
        <begin position="289"/>
        <end position="298"/>
    </location>
</feature>
<feature type="compositionally biased region" description="Basic and acidic residues" evidence="12">
    <location>
        <begin position="174"/>
        <end position="248"/>
    </location>
</feature>
<dbReference type="InterPro" id="IPR005225">
    <property type="entry name" value="Small_GTP-bd"/>
</dbReference>
<dbReference type="HAMAP" id="MF_00100_B">
    <property type="entry name" value="IF_2_B"/>
    <property type="match status" value="1"/>
</dbReference>
<dbReference type="NCBIfam" id="TIGR00487">
    <property type="entry name" value="IF-2"/>
    <property type="match status" value="1"/>
</dbReference>
<dbReference type="InterPro" id="IPR009061">
    <property type="entry name" value="DNA-bd_dom_put_sf"/>
</dbReference>
<evidence type="ECO:0000256" key="8">
    <source>
        <dbReference type="ARBA" id="ARBA00023134"/>
    </source>
</evidence>
<dbReference type="InterPro" id="IPR006847">
    <property type="entry name" value="IF2_N"/>
</dbReference>
<proteinExistence type="inferred from homology"/>
<dbReference type="InterPro" id="IPR027417">
    <property type="entry name" value="P-loop_NTPase"/>
</dbReference>
<dbReference type="NCBIfam" id="TIGR00231">
    <property type="entry name" value="small_GTP"/>
    <property type="match status" value="1"/>
</dbReference>
<keyword evidence="15" id="KW-1185">Reference proteome</keyword>
<dbReference type="Proteomes" id="UP000232638">
    <property type="component" value="Chromosome"/>
</dbReference>
<dbReference type="FunFam" id="2.40.30.10:FF:000008">
    <property type="entry name" value="Translation initiation factor IF-2"/>
    <property type="match status" value="1"/>
</dbReference>
<dbReference type="InterPro" id="IPR004161">
    <property type="entry name" value="EFTu-like_2"/>
</dbReference>
<gene>
    <name evidence="9" type="primary">infB</name>
    <name evidence="14" type="ORF">THSYN_09355</name>
</gene>
<dbReference type="SUPFAM" id="SSF52156">
    <property type="entry name" value="Initiation factor IF2/eIF5b, domain 3"/>
    <property type="match status" value="1"/>
</dbReference>
<dbReference type="SUPFAM" id="SSF46955">
    <property type="entry name" value="Putative DNA-binding domain"/>
    <property type="match status" value="1"/>
</dbReference>
<dbReference type="Pfam" id="PF03144">
    <property type="entry name" value="GTP_EFTU_D2"/>
    <property type="match status" value="1"/>
</dbReference>
<dbReference type="Pfam" id="PF04760">
    <property type="entry name" value="IF2_N"/>
    <property type="match status" value="2"/>
</dbReference>
<evidence type="ECO:0000256" key="2">
    <source>
        <dbReference type="ARBA" id="ARBA00007733"/>
    </source>
</evidence>
<evidence type="ECO:0000259" key="13">
    <source>
        <dbReference type="PROSITE" id="PS51722"/>
    </source>
</evidence>
<keyword evidence="8 9" id="KW-0342">GTP-binding</keyword>
<dbReference type="Pfam" id="PF22042">
    <property type="entry name" value="EF-G_D2"/>
    <property type="match status" value="1"/>
</dbReference>
<evidence type="ECO:0000256" key="11">
    <source>
        <dbReference type="RuleBase" id="RU000645"/>
    </source>
</evidence>
<evidence type="ECO:0000313" key="14">
    <source>
        <dbReference type="EMBL" id="AUB81139.1"/>
    </source>
</evidence>
<dbReference type="InterPro" id="IPR013575">
    <property type="entry name" value="IF2_assoc_dom_bac"/>
</dbReference>
<comment type="subcellular location">
    <subcellularLocation>
        <location evidence="1 9 11">Cytoplasm</location>
    </subcellularLocation>
</comment>
<feature type="region of interest" description="Disordered" evidence="12">
    <location>
        <begin position="289"/>
        <end position="368"/>
    </location>
</feature>
<dbReference type="Pfam" id="PF08364">
    <property type="entry name" value="IF2_assoc"/>
    <property type="match status" value="1"/>
</dbReference>
<dbReference type="InterPro" id="IPR009000">
    <property type="entry name" value="Transl_B-barrel_sf"/>
</dbReference>
<comment type="similarity">
    <text evidence="2 9 10">Belongs to the TRAFAC class translation factor GTPase superfamily. Classic translation factor GTPase family. IF-2 subfamily.</text>
</comment>
<accession>A0A2K8U6V3</accession>
<organism evidence="14 15">
    <name type="scientific">Candidatus Thiodictyon syntrophicum</name>
    <dbReference type="NCBI Taxonomy" id="1166950"/>
    <lineage>
        <taxon>Bacteria</taxon>
        <taxon>Pseudomonadati</taxon>
        <taxon>Pseudomonadota</taxon>
        <taxon>Gammaproteobacteria</taxon>
        <taxon>Chromatiales</taxon>
        <taxon>Chromatiaceae</taxon>
        <taxon>Thiodictyon</taxon>
    </lineage>
</organism>
<dbReference type="Gene3D" id="2.40.30.10">
    <property type="entry name" value="Translation factors"/>
    <property type="match status" value="2"/>
</dbReference>
<dbReference type="GO" id="GO:0005829">
    <property type="term" value="C:cytosol"/>
    <property type="evidence" value="ECO:0007669"/>
    <property type="project" value="TreeGrafter"/>
</dbReference>
<dbReference type="FunFam" id="2.40.30.10:FF:000007">
    <property type="entry name" value="Translation initiation factor IF-2"/>
    <property type="match status" value="1"/>
</dbReference>
<evidence type="ECO:0000256" key="12">
    <source>
        <dbReference type="SAM" id="MobiDB-lite"/>
    </source>
</evidence>
<dbReference type="CDD" id="cd03692">
    <property type="entry name" value="mtIF2_IVc"/>
    <property type="match status" value="1"/>
</dbReference>
<dbReference type="InterPro" id="IPR044145">
    <property type="entry name" value="IF2_II"/>
</dbReference>
<feature type="region of interest" description="G-domain" evidence="9">
    <location>
        <begin position="468"/>
        <end position="616"/>
    </location>
</feature>
<dbReference type="PANTHER" id="PTHR43381">
    <property type="entry name" value="TRANSLATION INITIATION FACTOR IF-2-RELATED"/>
    <property type="match status" value="1"/>
</dbReference>
<dbReference type="SUPFAM" id="SSF50447">
    <property type="entry name" value="Translation proteins"/>
    <property type="match status" value="2"/>
</dbReference>
<evidence type="ECO:0000256" key="1">
    <source>
        <dbReference type="ARBA" id="ARBA00004496"/>
    </source>
</evidence>
<dbReference type="InterPro" id="IPR000178">
    <property type="entry name" value="TF_IF2_bacterial-like"/>
</dbReference>
<dbReference type="Pfam" id="PF11987">
    <property type="entry name" value="IF-2"/>
    <property type="match status" value="1"/>
</dbReference>
<protein>
    <recommendedName>
        <fullName evidence="3 9">Translation initiation factor IF-2</fullName>
    </recommendedName>
</protein>
<dbReference type="EMBL" id="CP020370">
    <property type="protein sequence ID" value="AUB81139.1"/>
    <property type="molecule type" value="Genomic_DNA"/>
</dbReference>
<evidence type="ECO:0000256" key="7">
    <source>
        <dbReference type="ARBA" id="ARBA00022917"/>
    </source>
</evidence>
<dbReference type="CDD" id="cd01887">
    <property type="entry name" value="IF2_eIF5B"/>
    <property type="match status" value="1"/>
</dbReference>
<feature type="binding site" evidence="9">
    <location>
        <begin position="574"/>
        <end position="577"/>
    </location>
    <ligand>
        <name>GTP</name>
        <dbReference type="ChEBI" id="CHEBI:37565"/>
    </ligand>
</feature>
<feature type="compositionally biased region" description="Low complexity" evidence="12">
    <location>
        <begin position="140"/>
        <end position="149"/>
    </location>
</feature>
<dbReference type="FunFam" id="3.40.50.300:FF:000019">
    <property type="entry name" value="Translation initiation factor IF-2"/>
    <property type="match status" value="1"/>
</dbReference>
<dbReference type="PROSITE" id="PS51722">
    <property type="entry name" value="G_TR_2"/>
    <property type="match status" value="1"/>
</dbReference>
<dbReference type="GO" id="GO:0003924">
    <property type="term" value="F:GTPase activity"/>
    <property type="evidence" value="ECO:0007669"/>
    <property type="project" value="UniProtKB-UniRule"/>
</dbReference>
<feature type="region of interest" description="Disordered" evidence="12">
    <location>
        <begin position="50"/>
        <end position="262"/>
    </location>
</feature>
<evidence type="ECO:0000256" key="4">
    <source>
        <dbReference type="ARBA" id="ARBA00022490"/>
    </source>
</evidence>
<dbReference type="PROSITE" id="PS01176">
    <property type="entry name" value="IF2"/>
    <property type="match status" value="1"/>
</dbReference>
<dbReference type="InterPro" id="IPR000795">
    <property type="entry name" value="T_Tr_GTP-bd_dom"/>
</dbReference>
<feature type="binding site" evidence="9">
    <location>
        <begin position="474"/>
        <end position="481"/>
    </location>
    <ligand>
        <name>GTP</name>
        <dbReference type="ChEBI" id="CHEBI:37565"/>
    </ligand>
</feature>
<dbReference type="SUPFAM" id="SSF52540">
    <property type="entry name" value="P-loop containing nucleoside triphosphate hydrolases"/>
    <property type="match status" value="1"/>
</dbReference>
<dbReference type="AlphaFoldDB" id="A0A2K8U6V3"/>
<name>A0A2K8U6V3_9GAMM</name>
<dbReference type="KEGG" id="tsy:THSYN_09355"/>
<dbReference type="OrthoDB" id="9811804at2"/>
<reference evidence="14 15" key="1">
    <citation type="submission" date="2017-03" db="EMBL/GenBank/DDBJ databases">
        <title>Complete genome sequence of Candidatus 'Thiodictyon syntrophicum' sp. nov. strain Cad16T, a photolithoautotroph purple sulfur bacterium isolated from an alpine meromictic lake.</title>
        <authorList>
            <person name="Luedin S.M."/>
            <person name="Pothier J.F."/>
            <person name="Danza F."/>
            <person name="Storelli N."/>
            <person name="Wittwer M."/>
            <person name="Tonolla M."/>
        </authorList>
    </citation>
    <scope>NUCLEOTIDE SEQUENCE [LARGE SCALE GENOMIC DNA]</scope>
    <source>
        <strain evidence="14 15">Cad16T</strain>
    </source>
</reference>
<dbReference type="GO" id="GO:0005525">
    <property type="term" value="F:GTP binding"/>
    <property type="evidence" value="ECO:0007669"/>
    <property type="project" value="UniProtKB-KW"/>
</dbReference>
<feature type="binding site" evidence="9">
    <location>
        <begin position="520"/>
        <end position="524"/>
    </location>
    <ligand>
        <name>GTP</name>
        <dbReference type="ChEBI" id="CHEBI:37565"/>
    </ligand>
</feature>